<reference evidence="1 2" key="1">
    <citation type="submission" date="2018-03" db="EMBL/GenBank/DDBJ databases">
        <title>Draft genome sequence of the plant growth promoting rhizobacterium Pseudomonas protegens strain BNJ-SS-45 isolated from wheat (Triticum aestivum) rhizosphere.</title>
        <authorList>
            <person name="Bajpai A."/>
            <person name="Shende K."/>
            <person name="Meena N."/>
            <person name="Upadhyayula S.R."/>
            <person name="Suravajhala P."/>
            <person name="Medicherla K.M."/>
            <person name="Johri B.N."/>
        </authorList>
    </citation>
    <scope>NUCLEOTIDE SEQUENCE [LARGE SCALE GENOMIC DNA]</scope>
    <source>
        <strain evidence="1 2">BNJ-SS-45</strain>
    </source>
</reference>
<dbReference type="Proteomes" id="UP000244178">
    <property type="component" value="Unassembled WGS sequence"/>
</dbReference>
<sequence>MTIIESPLFSRLWPDYWSEEERGAFMTFLANDPESGVVIPGSGGCRKIRWSVDGRGKSGSVRVIYTTQLACGALVALVIYGKGATENIPAPVLRRIAKEMNHAPY</sequence>
<comment type="caution">
    <text evidence="1">The sequence shown here is derived from an EMBL/GenBank/DDBJ whole genome shotgun (WGS) entry which is preliminary data.</text>
</comment>
<evidence type="ECO:0000313" key="2">
    <source>
        <dbReference type="Proteomes" id="UP000244178"/>
    </source>
</evidence>
<dbReference type="AlphaFoldDB" id="A0A2T6GJG1"/>
<protein>
    <submittedName>
        <fullName evidence="1">Transcriptional regulator</fullName>
    </submittedName>
</protein>
<dbReference type="InterPro" id="IPR009387">
    <property type="entry name" value="HigB-2"/>
</dbReference>
<gene>
    <name evidence="1" type="ORF">C5U62_17265</name>
</gene>
<organism evidence="1 2">
    <name type="scientific">Pseudomonas protegens</name>
    <dbReference type="NCBI Taxonomy" id="380021"/>
    <lineage>
        <taxon>Bacteria</taxon>
        <taxon>Pseudomonadati</taxon>
        <taxon>Pseudomonadota</taxon>
        <taxon>Gammaproteobacteria</taxon>
        <taxon>Pseudomonadales</taxon>
        <taxon>Pseudomonadaceae</taxon>
        <taxon>Pseudomonas</taxon>
    </lineage>
</organism>
<dbReference type="PIRSF" id="PIRSF039032">
    <property type="entry name" value="HigB-2"/>
    <property type="match status" value="1"/>
</dbReference>
<dbReference type="EMBL" id="PYJM01000004">
    <property type="protein sequence ID" value="PUA44300.1"/>
    <property type="molecule type" value="Genomic_DNA"/>
</dbReference>
<evidence type="ECO:0000313" key="1">
    <source>
        <dbReference type="EMBL" id="PUA44300.1"/>
    </source>
</evidence>
<proteinExistence type="predicted"/>
<name>A0A2T6GJG1_9PSED</name>
<accession>A0A2T6GJG1</accession>